<dbReference type="AlphaFoldDB" id="A0A8S1HWF8"/>
<feature type="region of interest" description="Disordered" evidence="1">
    <location>
        <begin position="1"/>
        <end position="174"/>
    </location>
</feature>
<gene>
    <name evidence="2" type="ORF">CAUJ_LOCUS14550</name>
</gene>
<evidence type="ECO:0000313" key="2">
    <source>
        <dbReference type="EMBL" id="CAD6198644.1"/>
    </source>
</evidence>
<keyword evidence="3" id="KW-1185">Reference proteome</keyword>
<feature type="compositionally biased region" description="Basic and acidic residues" evidence="1">
    <location>
        <begin position="1"/>
        <end position="18"/>
    </location>
</feature>
<protein>
    <submittedName>
        <fullName evidence="2">Uncharacterized protein</fullName>
    </submittedName>
</protein>
<dbReference type="EMBL" id="CAJGYM010000133">
    <property type="protein sequence ID" value="CAD6198644.1"/>
    <property type="molecule type" value="Genomic_DNA"/>
</dbReference>
<proteinExistence type="predicted"/>
<dbReference type="Proteomes" id="UP000835052">
    <property type="component" value="Unassembled WGS sequence"/>
</dbReference>
<name>A0A8S1HWF8_9PELO</name>
<organism evidence="2 3">
    <name type="scientific">Caenorhabditis auriculariae</name>
    <dbReference type="NCBI Taxonomy" id="2777116"/>
    <lineage>
        <taxon>Eukaryota</taxon>
        <taxon>Metazoa</taxon>
        <taxon>Ecdysozoa</taxon>
        <taxon>Nematoda</taxon>
        <taxon>Chromadorea</taxon>
        <taxon>Rhabditida</taxon>
        <taxon>Rhabditina</taxon>
        <taxon>Rhabditomorpha</taxon>
        <taxon>Rhabditoidea</taxon>
        <taxon>Rhabditidae</taxon>
        <taxon>Peloderinae</taxon>
        <taxon>Caenorhabditis</taxon>
    </lineage>
</organism>
<evidence type="ECO:0000256" key="1">
    <source>
        <dbReference type="SAM" id="MobiDB-lite"/>
    </source>
</evidence>
<feature type="compositionally biased region" description="Basic and acidic residues" evidence="1">
    <location>
        <begin position="138"/>
        <end position="174"/>
    </location>
</feature>
<comment type="caution">
    <text evidence="2">The sequence shown here is derived from an EMBL/GenBank/DDBJ whole genome shotgun (WGS) entry which is preliminary data.</text>
</comment>
<feature type="compositionally biased region" description="Basic and acidic residues" evidence="1">
    <location>
        <begin position="81"/>
        <end position="96"/>
    </location>
</feature>
<accession>A0A8S1HWF8</accession>
<sequence>MGEKDDFFRHRNEIEPSKRRILKEQPSGTDYLDEQFFPGIEKYERRNEATENETEAGNRLNLENTDDSQQDYFSHQYFNKRKQDPRDFQRRPRDENFQLNEENDNQSRGPEFERRKSMFKAEPSENDEFKGQKRVFNKKNDSRGFVRRPRTENFESYEKEEQEKSAEKSGELEK</sequence>
<evidence type="ECO:0000313" key="3">
    <source>
        <dbReference type="Proteomes" id="UP000835052"/>
    </source>
</evidence>
<reference evidence="2" key="1">
    <citation type="submission" date="2020-10" db="EMBL/GenBank/DDBJ databases">
        <authorList>
            <person name="Kikuchi T."/>
        </authorList>
    </citation>
    <scope>NUCLEOTIDE SEQUENCE</scope>
    <source>
        <strain evidence="2">NKZ352</strain>
    </source>
</reference>